<evidence type="ECO:0000256" key="6">
    <source>
        <dbReference type="ARBA" id="ARBA00023136"/>
    </source>
</evidence>
<protein>
    <recommendedName>
        <fullName evidence="8">Phosphatidic acid phosphatase type 2/haloperoxidase domain-containing protein</fullName>
    </recommendedName>
</protein>
<dbReference type="STRING" id="200361.A0A453FBB7"/>
<dbReference type="PANTHER" id="PTHR10165">
    <property type="entry name" value="LIPID PHOSPHATE PHOSPHATASE"/>
    <property type="match status" value="1"/>
</dbReference>
<dbReference type="GO" id="GO:0046839">
    <property type="term" value="P:phospholipid dephosphorylation"/>
    <property type="evidence" value="ECO:0007669"/>
    <property type="project" value="TreeGrafter"/>
</dbReference>
<evidence type="ECO:0000256" key="5">
    <source>
        <dbReference type="ARBA" id="ARBA00022989"/>
    </source>
</evidence>
<keyword evidence="4" id="KW-0378">Hydrolase</keyword>
<dbReference type="CDD" id="cd03390">
    <property type="entry name" value="PAP2_containing_1_like"/>
    <property type="match status" value="1"/>
</dbReference>
<dbReference type="EnsemblPlants" id="AET3Gv20630700.2">
    <property type="protein sequence ID" value="AET3Gv20630700.2"/>
    <property type="gene ID" value="AET3Gv20630700"/>
</dbReference>
<comment type="subcellular location">
    <subcellularLocation>
        <location evidence="1">Membrane</location>
        <topology evidence="1">Multi-pass membrane protein</topology>
    </subcellularLocation>
</comment>
<feature type="transmembrane region" description="Helical" evidence="7">
    <location>
        <begin position="314"/>
        <end position="335"/>
    </location>
</feature>
<reference evidence="10" key="2">
    <citation type="journal article" date="2017" name="Nat. Plants">
        <title>The Aegilops tauschii genome reveals multiple impacts of transposons.</title>
        <authorList>
            <person name="Zhao G."/>
            <person name="Zou C."/>
            <person name="Li K."/>
            <person name="Wang K."/>
            <person name="Li T."/>
            <person name="Gao L."/>
            <person name="Zhang X."/>
            <person name="Wang H."/>
            <person name="Yang Z."/>
            <person name="Liu X."/>
            <person name="Jiang W."/>
            <person name="Mao L."/>
            <person name="Kong X."/>
            <person name="Jiao Y."/>
            <person name="Jia J."/>
        </authorList>
    </citation>
    <scope>NUCLEOTIDE SEQUENCE [LARGE SCALE GENOMIC DNA]</scope>
    <source>
        <strain evidence="10">cv. AL8/78</strain>
    </source>
</reference>
<feature type="transmembrane region" description="Helical" evidence="7">
    <location>
        <begin position="341"/>
        <end position="361"/>
    </location>
</feature>
<dbReference type="GO" id="GO:0006644">
    <property type="term" value="P:phospholipid metabolic process"/>
    <property type="evidence" value="ECO:0007669"/>
    <property type="project" value="InterPro"/>
</dbReference>
<dbReference type="InterPro" id="IPR036938">
    <property type="entry name" value="PAP2/HPO_sf"/>
</dbReference>
<dbReference type="FunFam" id="1.20.144.10:FF:000001">
    <property type="entry name" value="Lipid phosphate phosphatase 2"/>
    <property type="match status" value="1"/>
</dbReference>
<dbReference type="AlphaFoldDB" id="A0A453FBB7"/>
<dbReference type="Gramene" id="AET3Gv20630700.2">
    <property type="protein sequence ID" value="AET3Gv20630700.2"/>
    <property type="gene ID" value="AET3Gv20630700"/>
</dbReference>
<reference evidence="9" key="5">
    <citation type="journal article" date="2021" name="G3 (Bethesda)">
        <title>Aegilops tauschii genome assembly Aet v5.0 features greater sequence contiguity and improved annotation.</title>
        <authorList>
            <person name="Wang L."/>
            <person name="Zhu T."/>
            <person name="Rodriguez J.C."/>
            <person name="Deal K.R."/>
            <person name="Dubcovsky J."/>
            <person name="McGuire P.E."/>
            <person name="Lux T."/>
            <person name="Spannagl M."/>
            <person name="Mayer K.F.X."/>
            <person name="Baldrich P."/>
            <person name="Meyers B.C."/>
            <person name="Huo N."/>
            <person name="Gu Y.Q."/>
            <person name="Zhou H."/>
            <person name="Devos K.M."/>
            <person name="Bennetzen J.L."/>
            <person name="Unver T."/>
            <person name="Budak H."/>
            <person name="Gulick P.J."/>
            <person name="Galiba G."/>
            <person name="Kalapos B."/>
            <person name="Nelson D.R."/>
            <person name="Li P."/>
            <person name="You F.M."/>
            <person name="Luo M.C."/>
            <person name="Dvorak J."/>
        </authorList>
    </citation>
    <scope>NUCLEOTIDE SEQUENCE [LARGE SCALE GENOMIC DNA]</scope>
    <source>
        <strain evidence="9">cv. AL8/78</strain>
    </source>
</reference>
<comment type="similarity">
    <text evidence="2">Belongs to the PA-phosphatase related phosphoesterase family.</text>
</comment>
<evidence type="ECO:0000256" key="2">
    <source>
        <dbReference type="ARBA" id="ARBA00008816"/>
    </source>
</evidence>
<reference evidence="9" key="4">
    <citation type="submission" date="2019-03" db="UniProtKB">
        <authorList>
            <consortium name="EnsemblPlants"/>
        </authorList>
    </citation>
    <scope>IDENTIFICATION</scope>
</reference>
<evidence type="ECO:0000256" key="3">
    <source>
        <dbReference type="ARBA" id="ARBA00022692"/>
    </source>
</evidence>
<dbReference type="SMART" id="SM00014">
    <property type="entry name" value="acidPPc"/>
    <property type="match status" value="1"/>
</dbReference>
<feature type="transmembrane region" description="Helical" evidence="7">
    <location>
        <begin position="185"/>
        <end position="207"/>
    </location>
</feature>
<accession>A0A453FBB7</accession>
<reference evidence="9" key="3">
    <citation type="journal article" date="2017" name="Nature">
        <title>Genome sequence of the progenitor of the wheat D genome Aegilops tauschii.</title>
        <authorList>
            <person name="Luo M.C."/>
            <person name="Gu Y.Q."/>
            <person name="Puiu D."/>
            <person name="Wang H."/>
            <person name="Twardziok S.O."/>
            <person name="Deal K.R."/>
            <person name="Huo N."/>
            <person name="Zhu T."/>
            <person name="Wang L."/>
            <person name="Wang Y."/>
            <person name="McGuire P.E."/>
            <person name="Liu S."/>
            <person name="Long H."/>
            <person name="Ramasamy R.K."/>
            <person name="Rodriguez J.C."/>
            <person name="Van S.L."/>
            <person name="Yuan L."/>
            <person name="Wang Z."/>
            <person name="Xia Z."/>
            <person name="Xiao L."/>
            <person name="Anderson O.D."/>
            <person name="Ouyang S."/>
            <person name="Liang Y."/>
            <person name="Zimin A.V."/>
            <person name="Pertea G."/>
            <person name="Qi P."/>
            <person name="Bennetzen J.L."/>
            <person name="Dai X."/>
            <person name="Dawson M.W."/>
            <person name="Muller H.G."/>
            <person name="Kugler K."/>
            <person name="Rivarola-Duarte L."/>
            <person name="Spannagl M."/>
            <person name="Mayer K.F.X."/>
            <person name="Lu F.H."/>
            <person name="Bevan M.W."/>
            <person name="Leroy P."/>
            <person name="Li P."/>
            <person name="You F.M."/>
            <person name="Sun Q."/>
            <person name="Liu Z."/>
            <person name="Lyons E."/>
            <person name="Wicker T."/>
            <person name="Salzberg S.L."/>
            <person name="Devos K.M."/>
            <person name="Dvorak J."/>
        </authorList>
    </citation>
    <scope>NUCLEOTIDE SEQUENCE [LARGE SCALE GENOMIC DNA]</scope>
    <source>
        <strain evidence="9">cv. AL8/78</strain>
    </source>
</reference>
<dbReference type="PANTHER" id="PTHR10165:SF99">
    <property type="entry name" value="ACID PHOSPHATASE ACP2"/>
    <property type="match status" value="1"/>
</dbReference>
<dbReference type="InterPro" id="IPR000326">
    <property type="entry name" value="PAP2/HPO"/>
</dbReference>
<feature type="transmembrane region" description="Helical" evidence="7">
    <location>
        <begin position="285"/>
        <end position="302"/>
    </location>
</feature>
<dbReference type="GO" id="GO:0016020">
    <property type="term" value="C:membrane"/>
    <property type="evidence" value="ECO:0007669"/>
    <property type="project" value="UniProtKB-SubCell"/>
</dbReference>
<evidence type="ECO:0000256" key="7">
    <source>
        <dbReference type="SAM" id="Phobius"/>
    </source>
</evidence>
<dbReference type="InterPro" id="IPR043216">
    <property type="entry name" value="PAP-like"/>
</dbReference>
<dbReference type="Gene3D" id="1.20.144.10">
    <property type="entry name" value="Phosphatidic acid phosphatase type 2/haloperoxidase"/>
    <property type="match status" value="1"/>
</dbReference>
<dbReference type="GO" id="GO:0008195">
    <property type="term" value="F:phosphatidate phosphatase activity"/>
    <property type="evidence" value="ECO:0007669"/>
    <property type="project" value="TreeGrafter"/>
</dbReference>
<feature type="transmembrane region" description="Helical" evidence="7">
    <location>
        <begin position="219"/>
        <end position="236"/>
    </location>
</feature>
<proteinExistence type="inferred from homology"/>
<sequence length="407" mass="45008">PPAPPKFRESFISACPLAGSSSPSFPARPRLSLVKKFANGKHRDGQPTTNSRRPFLLLPFAASPDVNRCKKRETNVERSWGRSRAEGRGGGDQANRCFFSEELALLQIKTQEAMPSPSAPIRVAVPPPYVTSHGAKIARLHMYDWIVLVILVVVDGVLNKIEPFHRFVGSDMLTDLRYPMKDNTVPFWTVPIYGIIGPMIIMTSIYIKRRNIYDLHHAILGLLFSVAITAVLTDAIKDGVGRPRPDFFWRCFPDGVPAYDNFTTGVLCHGKASDIKEGHKSFPSGHTSLSFAGLGFLSWYLAGKIKVFDRRGHVAKLCIIFLPLLGAALVAVSRVDDYRHHWQDVCTGGVLGLVVASLCYLQFFPLPSDENGLWPHAYIRHIDNPEGGHTSATHSDGSPKLGADRFV</sequence>
<evidence type="ECO:0000313" key="10">
    <source>
        <dbReference type="Proteomes" id="UP000015105"/>
    </source>
</evidence>
<dbReference type="Proteomes" id="UP000015105">
    <property type="component" value="Chromosome 3D"/>
</dbReference>
<keyword evidence="3 7" id="KW-0812">Transmembrane</keyword>
<evidence type="ECO:0000313" key="9">
    <source>
        <dbReference type="EnsemblPlants" id="AET3Gv20630700.2"/>
    </source>
</evidence>
<dbReference type="Pfam" id="PF01569">
    <property type="entry name" value="PAP2"/>
    <property type="match status" value="1"/>
</dbReference>
<name>A0A453FBB7_AEGTS</name>
<keyword evidence="10" id="KW-1185">Reference proteome</keyword>
<feature type="domain" description="Phosphatidic acid phosphatase type 2/haloperoxidase" evidence="8">
    <location>
        <begin position="217"/>
        <end position="360"/>
    </location>
</feature>
<keyword evidence="6 7" id="KW-0472">Membrane</keyword>
<reference evidence="10" key="1">
    <citation type="journal article" date="2014" name="Science">
        <title>Ancient hybridizations among the ancestral genomes of bread wheat.</title>
        <authorList>
            <consortium name="International Wheat Genome Sequencing Consortium,"/>
            <person name="Marcussen T."/>
            <person name="Sandve S.R."/>
            <person name="Heier L."/>
            <person name="Spannagl M."/>
            <person name="Pfeifer M."/>
            <person name="Jakobsen K.S."/>
            <person name="Wulff B.B."/>
            <person name="Steuernagel B."/>
            <person name="Mayer K.F."/>
            <person name="Olsen O.A."/>
        </authorList>
    </citation>
    <scope>NUCLEOTIDE SEQUENCE [LARGE SCALE GENOMIC DNA]</scope>
    <source>
        <strain evidence="10">cv. AL8/78</strain>
    </source>
</reference>
<evidence type="ECO:0000256" key="1">
    <source>
        <dbReference type="ARBA" id="ARBA00004141"/>
    </source>
</evidence>
<evidence type="ECO:0000256" key="4">
    <source>
        <dbReference type="ARBA" id="ARBA00022801"/>
    </source>
</evidence>
<keyword evidence="5 7" id="KW-1133">Transmembrane helix</keyword>
<evidence type="ECO:0000259" key="8">
    <source>
        <dbReference type="SMART" id="SM00014"/>
    </source>
</evidence>
<dbReference type="SUPFAM" id="SSF48317">
    <property type="entry name" value="Acid phosphatase/Vanadium-dependent haloperoxidase"/>
    <property type="match status" value="1"/>
</dbReference>
<organism evidence="9 10">
    <name type="scientific">Aegilops tauschii subsp. strangulata</name>
    <name type="common">Goatgrass</name>
    <dbReference type="NCBI Taxonomy" id="200361"/>
    <lineage>
        <taxon>Eukaryota</taxon>
        <taxon>Viridiplantae</taxon>
        <taxon>Streptophyta</taxon>
        <taxon>Embryophyta</taxon>
        <taxon>Tracheophyta</taxon>
        <taxon>Spermatophyta</taxon>
        <taxon>Magnoliopsida</taxon>
        <taxon>Liliopsida</taxon>
        <taxon>Poales</taxon>
        <taxon>Poaceae</taxon>
        <taxon>BOP clade</taxon>
        <taxon>Pooideae</taxon>
        <taxon>Triticodae</taxon>
        <taxon>Triticeae</taxon>
        <taxon>Triticinae</taxon>
        <taxon>Aegilops</taxon>
    </lineage>
</organism>